<dbReference type="InterPro" id="IPR055414">
    <property type="entry name" value="LRR_R13L4/SHOC2-like"/>
</dbReference>
<accession>A0AA38Z714</accession>
<evidence type="ECO:0000313" key="25">
    <source>
        <dbReference type="Proteomes" id="UP001168098"/>
    </source>
</evidence>
<evidence type="ECO:0000256" key="8">
    <source>
        <dbReference type="ARBA" id="ARBA00022679"/>
    </source>
</evidence>
<evidence type="ECO:0000256" key="16">
    <source>
        <dbReference type="ARBA" id="ARBA00023136"/>
    </source>
</evidence>
<evidence type="ECO:0000256" key="4">
    <source>
        <dbReference type="ARBA" id="ARBA00022475"/>
    </source>
</evidence>
<evidence type="ECO:0000256" key="14">
    <source>
        <dbReference type="ARBA" id="ARBA00022840"/>
    </source>
</evidence>
<evidence type="ECO:0000256" key="9">
    <source>
        <dbReference type="ARBA" id="ARBA00022692"/>
    </source>
</evidence>
<dbReference type="GO" id="GO:0005886">
    <property type="term" value="C:plasma membrane"/>
    <property type="evidence" value="ECO:0007669"/>
    <property type="project" value="UniProtKB-SubCell"/>
</dbReference>
<keyword evidence="16 22" id="KW-0472">Membrane</keyword>
<keyword evidence="15 22" id="KW-1133">Transmembrane helix</keyword>
<keyword evidence="5" id="KW-0723">Serine/threonine-protein kinase</keyword>
<evidence type="ECO:0000256" key="5">
    <source>
        <dbReference type="ARBA" id="ARBA00022527"/>
    </source>
</evidence>
<dbReference type="PANTHER" id="PTHR48005:SF16">
    <property type="entry name" value="MDIS1-INTERACTING RECEPTOR LIKE KINASE 2-LIKE ISOFORM X1"/>
    <property type="match status" value="1"/>
</dbReference>
<sequence>MKKMESSISRVVVGAVVAWVVMVCMGSSHAAPIHSSPQSQAEAEAEAEALRSSGWWSCESDISNHCHWSGVTCNEARHVIKIMNLMSCHTAVPSGFSKWKFSSFPSLIHLDLSICGLTGSIPDQIGNLANLIYLDLSYNQLHGNIPYQLGALTKLTHLDLSYNALSGVIPSSLGYLTNLTSLNLVRNKINGFIPPEIGNLKDLVELSLGYNLLRGKIPHQLQNLKKLETLDLSYNRLSGSIPSFLGQGHKWKSIDLSHNHLKGHTPLESQDQSHHKIGRKITIVTFAISFFITLFLAALILGFLSLWRKKRRFHPLILFLGLKKREIQSEAAATTKNGDLFSIWGYDGRIAYEDIIEATEDFDIKYCIGTGGYGSVYKVQLPSGKVVAVKKLHRMESEEPACMKSFQNEVHMLTKLRHKNIVKLHGYCLHKRCMFLICNYLERGSLYCVLRDEVEARELDWTKRVNVIKSIAHALSYMHHDCTPPIIHRDVSSNNILLNSELEAFVSDFGTARLLDPDSSNQTLRVGTYGYIAPELAYTMKVTEKSDVYSFGVVALEIMIGKHPSELLTSLSSSSSQDIMLRDVLDPRLILPEDPRVAKDVVFVTFLALKCIHSKPQCRPTMQQLSYNLLIDVSFPLLPFYAISLNQLKNQVI</sequence>
<keyword evidence="14 21" id="KW-0067">ATP-binding</keyword>
<keyword evidence="6" id="KW-0597">Phosphoprotein</keyword>
<keyword evidence="13" id="KW-0418">Kinase</keyword>
<evidence type="ECO:0000256" key="19">
    <source>
        <dbReference type="ARBA" id="ARBA00047899"/>
    </source>
</evidence>
<evidence type="ECO:0000256" key="20">
    <source>
        <dbReference type="ARBA" id="ARBA00048679"/>
    </source>
</evidence>
<evidence type="ECO:0000313" key="24">
    <source>
        <dbReference type="EMBL" id="KAJ9683610.1"/>
    </source>
</evidence>
<dbReference type="Gene3D" id="3.30.200.20">
    <property type="entry name" value="Phosphorylase Kinase, domain 1"/>
    <property type="match status" value="1"/>
</dbReference>
<dbReference type="Pfam" id="PF23598">
    <property type="entry name" value="LRR_14"/>
    <property type="match status" value="1"/>
</dbReference>
<evidence type="ECO:0000256" key="12">
    <source>
        <dbReference type="ARBA" id="ARBA00022741"/>
    </source>
</evidence>
<dbReference type="GO" id="GO:0051606">
    <property type="term" value="P:detection of stimulus"/>
    <property type="evidence" value="ECO:0007669"/>
    <property type="project" value="UniProtKB-ARBA"/>
</dbReference>
<dbReference type="SUPFAM" id="SSF52058">
    <property type="entry name" value="L domain-like"/>
    <property type="match status" value="1"/>
</dbReference>
<dbReference type="InterPro" id="IPR017441">
    <property type="entry name" value="Protein_kinase_ATP_BS"/>
</dbReference>
<reference evidence="24 25" key="1">
    <citation type="journal article" date="2023" name="BMC Biotechnol.">
        <title>Vitis rotundifolia cv Carlos genome sequencing.</title>
        <authorList>
            <person name="Huff M."/>
            <person name="Hulse-Kemp A."/>
            <person name="Scheffler B."/>
            <person name="Youngblood R."/>
            <person name="Simpson S."/>
            <person name="Babiker E."/>
            <person name="Staton M."/>
        </authorList>
    </citation>
    <scope>NUCLEOTIDE SEQUENCE [LARGE SCALE GENOMIC DNA]</scope>
    <source>
        <tissue evidence="24">Leaf</tissue>
    </source>
</reference>
<dbReference type="FunFam" id="3.30.200.20:FF:000309">
    <property type="entry name" value="Leucine-rich repeat receptor protein kinase MSP1"/>
    <property type="match status" value="1"/>
</dbReference>
<dbReference type="GO" id="GO:0005524">
    <property type="term" value="F:ATP binding"/>
    <property type="evidence" value="ECO:0007669"/>
    <property type="project" value="UniProtKB-UniRule"/>
</dbReference>
<keyword evidence="25" id="KW-1185">Reference proteome</keyword>
<evidence type="ECO:0000256" key="1">
    <source>
        <dbReference type="ARBA" id="ARBA00004251"/>
    </source>
</evidence>
<keyword evidence="12 21" id="KW-0547">Nucleotide-binding</keyword>
<dbReference type="InterPro" id="IPR032675">
    <property type="entry name" value="LRR_dom_sf"/>
</dbReference>
<dbReference type="SMART" id="SM00369">
    <property type="entry name" value="LRR_TYP"/>
    <property type="match status" value="4"/>
</dbReference>
<evidence type="ECO:0000256" key="6">
    <source>
        <dbReference type="ARBA" id="ARBA00022553"/>
    </source>
</evidence>
<evidence type="ECO:0000256" key="21">
    <source>
        <dbReference type="PROSITE-ProRule" id="PRU10141"/>
    </source>
</evidence>
<proteinExistence type="inferred from homology"/>
<evidence type="ECO:0000256" key="3">
    <source>
        <dbReference type="ARBA" id="ARBA00012513"/>
    </source>
</evidence>
<keyword evidence="10" id="KW-0732">Signal</keyword>
<comment type="catalytic activity">
    <reaction evidence="20">
        <text>L-seryl-[protein] + ATP = O-phospho-L-seryl-[protein] + ADP + H(+)</text>
        <dbReference type="Rhea" id="RHEA:17989"/>
        <dbReference type="Rhea" id="RHEA-COMP:9863"/>
        <dbReference type="Rhea" id="RHEA-COMP:11604"/>
        <dbReference type="ChEBI" id="CHEBI:15378"/>
        <dbReference type="ChEBI" id="CHEBI:29999"/>
        <dbReference type="ChEBI" id="CHEBI:30616"/>
        <dbReference type="ChEBI" id="CHEBI:83421"/>
        <dbReference type="ChEBI" id="CHEBI:456216"/>
        <dbReference type="EC" id="2.7.11.1"/>
    </reaction>
</comment>
<keyword evidence="11" id="KW-0677">Repeat</keyword>
<feature type="transmembrane region" description="Helical" evidence="22">
    <location>
        <begin position="283"/>
        <end position="307"/>
    </location>
</feature>
<dbReference type="Gene3D" id="1.10.510.10">
    <property type="entry name" value="Transferase(Phosphotransferase) domain 1"/>
    <property type="match status" value="1"/>
</dbReference>
<dbReference type="PANTHER" id="PTHR48005">
    <property type="entry name" value="LEUCINE RICH REPEAT KINASE 2"/>
    <property type="match status" value="1"/>
</dbReference>
<dbReference type="PROSITE" id="PS50011">
    <property type="entry name" value="PROTEIN_KINASE_DOM"/>
    <property type="match status" value="1"/>
</dbReference>
<comment type="caution">
    <text evidence="24">The sequence shown here is derived from an EMBL/GenBank/DDBJ whole genome shotgun (WGS) entry which is preliminary data.</text>
</comment>
<dbReference type="InterPro" id="IPR008266">
    <property type="entry name" value="Tyr_kinase_AS"/>
</dbReference>
<keyword evidence="4" id="KW-1003">Cell membrane</keyword>
<comment type="subcellular location">
    <subcellularLocation>
        <location evidence="1">Cell membrane</location>
        <topology evidence="1">Single-pass type I membrane protein</topology>
    </subcellularLocation>
</comment>
<dbReference type="PROSITE" id="PS00109">
    <property type="entry name" value="PROTEIN_KINASE_TYR"/>
    <property type="match status" value="1"/>
</dbReference>
<dbReference type="FunFam" id="1.10.510.10:FF:000445">
    <property type="entry name" value="MDIS1-interacting receptor like kinase 2"/>
    <property type="match status" value="1"/>
</dbReference>
<dbReference type="InterPro" id="IPR000719">
    <property type="entry name" value="Prot_kinase_dom"/>
</dbReference>
<dbReference type="SUPFAM" id="SSF56112">
    <property type="entry name" value="Protein kinase-like (PK-like)"/>
    <property type="match status" value="1"/>
</dbReference>
<dbReference type="Gene3D" id="3.80.10.10">
    <property type="entry name" value="Ribonuclease Inhibitor"/>
    <property type="match status" value="2"/>
</dbReference>
<evidence type="ECO:0000256" key="18">
    <source>
        <dbReference type="ARBA" id="ARBA00023180"/>
    </source>
</evidence>
<evidence type="ECO:0000256" key="13">
    <source>
        <dbReference type="ARBA" id="ARBA00022777"/>
    </source>
</evidence>
<dbReference type="PROSITE" id="PS51450">
    <property type="entry name" value="LRR"/>
    <property type="match status" value="1"/>
</dbReference>
<feature type="binding site" evidence="21">
    <location>
        <position position="391"/>
    </location>
    <ligand>
        <name>ATP</name>
        <dbReference type="ChEBI" id="CHEBI:30616"/>
    </ligand>
</feature>
<keyword evidence="18" id="KW-0325">Glycoprotein</keyword>
<evidence type="ECO:0000256" key="15">
    <source>
        <dbReference type="ARBA" id="ARBA00022989"/>
    </source>
</evidence>
<dbReference type="InterPro" id="IPR001611">
    <property type="entry name" value="Leu-rich_rpt"/>
</dbReference>
<evidence type="ECO:0000256" key="17">
    <source>
        <dbReference type="ARBA" id="ARBA00023170"/>
    </source>
</evidence>
<dbReference type="InterPro" id="IPR051420">
    <property type="entry name" value="Ser_Thr_Kinases_DiverseReg"/>
</dbReference>
<evidence type="ECO:0000256" key="22">
    <source>
        <dbReference type="SAM" id="Phobius"/>
    </source>
</evidence>
<dbReference type="AlphaFoldDB" id="A0AA38Z714"/>
<evidence type="ECO:0000256" key="7">
    <source>
        <dbReference type="ARBA" id="ARBA00022614"/>
    </source>
</evidence>
<evidence type="ECO:0000256" key="10">
    <source>
        <dbReference type="ARBA" id="ARBA00022729"/>
    </source>
</evidence>
<dbReference type="PRINTS" id="PR00019">
    <property type="entry name" value="LEURICHRPT"/>
</dbReference>
<dbReference type="EC" id="2.7.11.1" evidence="3"/>
<dbReference type="InterPro" id="IPR003591">
    <property type="entry name" value="Leu-rich_rpt_typical-subtyp"/>
</dbReference>
<dbReference type="FunFam" id="3.80.10.10:FF:000470">
    <property type="entry name" value="LRR receptor-like serine/threonine-protein kinase RPK2"/>
    <property type="match status" value="1"/>
</dbReference>
<organism evidence="24 25">
    <name type="scientific">Vitis rotundifolia</name>
    <name type="common">Muscadine grape</name>
    <dbReference type="NCBI Taxonomy" id="103349"/>
    <lineage>
        <taxon>Eukaryota</taxon>
        <taxon>Viridiplantae</taxon>
        <taxon>Streptophyta</taxon>
        <taxon>Embryophyta</taxon>
        <taxon>Tracheophyta</taxon>
        <taxon>Spermatophyta</taxon>
        <taxon>Magnoliopsida</taxon>
        <taxon>eudicotyledons</taxon>
        <taxon>Gunneridae</taxon>
        <taxon>Pentapetalae</taxon>
        <taxon>rosids</taxon>
        <taxon>Vitales</taxon>
        <taxon>Vitaceae</taxon>
        <taxon>Viteae</taxon>
        <taxon>Vitis</taxon>
    </lineage>
</organism>
<keyword evidence="9 22" id="KW-0812">Transmembrane</keyword>
<evidence type="ECO:0000256" key="11">
    <source>
        <dbReference type="ARBA" id="ARBA00022737"/>
    </source>
</evidence>
<dbReference type="PROSITE" id="PS00107">
    <property type="entry name" value="PROTEIN_KINASE_ATP"/>
    <property type="match status" value="1"/>
</dbReference>
<feature type="domain" description="Protein kinase" evidence="23">
    <location>
        <begin position="362"/>
        <end position="641"/>
    </location>
</feature>
<dbReference type="EMBL" id="JARBHA010000014">
    <property type="protein sequence ID" value="KAJ9683610.1"/>
    <property type="molecule type" value="Genomic_DNA"/>
</dbReference>
<evidence type="ECO:0000256" key="2">
    <source>
        <dbReference type="ARBA" id="ARBA00009592"/>
    </source>
</evidence>
<protein>
    <recommendedName>
        <fullName evidence="3">non-specific serine/threonine protein kinase</fullName>
        <ecNumber evidence="3">2.7.11.1</ecNumber>
    </recommendedName>
</protein>
<dbReference type="FunFam" id="3.80.10.10:FF:000111">
    <property type="entry name" value="LRR receptor-like serine/threonine-protein kinase ERECTA"/>
    <property type="match status" value="1"/>
</dbReference>
<keyword evidence="7" id="KW-0433">Leucine-rich repeat</keyword>
<keyword evidence="17" id="KW-0675">Receptor</keyword>
<comment type="similarity">
    <text evidence="2">Belongs to the RLP family.</text>
</comment>
<dbReference type="Proteomes" id="UP001168098">
    <property type="component" value="Unassembled WGS sequence"/>
</dbReference>
<comment type="catalytic activity">
    <reaction evidence="19">
        <text>L-threonyl-[protein] + ATP = O-phospho-L-threonyl-[protein] + ADP + H(+)</text>
        <dbReference type="Rhea" id="RHEA:46608"/>
        <dbReference type="Rhea" id="RHEA-COMP:11060"/>
        <dbReference type="Rhea" id="RHEA-COMP:11605"/>
        <dbReference type="ChEBI" id="CHEBI:15378"/>
        <dbReference type="ChEBI" id="CHEBI:30013"/>
        <dbReference type="ChEBI" id="CHEBI:30616"/>
        <dbReference type="ChEBI" id="CHEBI:61977"/>
        <dbReference type="ChEBI" id="CHEBI:456216"/>
        <dbReference type="EC" id="2.7.11.1"/>
    </reaction>
</comment>
<evidence type="ECO:0000259" key="23">
    <source>
        <dbReference type="PROSITE" id="PS50011"/>
    </source>
</evidence>
<dbReference type="Pfam" id="PF00069">
    <property type="entry name" value="Pkinase"/>
    <property type="match status" value="1"/>
</dbReference>
<name>A0AA38Z714_VITRO</name>
<keyword evidence="8" id="KW-0808">Transferase</keyword>
<dbReference type="GO" id="GO:0004674">
    <property type="term" value="F:protein serine/threonine kinase activity"/>
    <property type="evidence" value="ECO:0007669"/>
    <property type="project" value="UniProtKB-KW"/>
</dbReference>
<dbReference type="InterPro" id="IPR011009">
    <property type="entry name" value="Kinase-like_dom_sf"/>
</dbReference>
<gene>
    <name evidence="24" type="ORF">PVL29_019256</name>
</gene>